<gene>
    <name evidence="1" type="ORF">MGAL_10B077374</name>
</gene>
<sequence length="331" mass="37153">MPARTATGAVYHILGALTIEAEIHKRQLSFLYNIVSCDNSTILDLVDRQLIMNMNNQQSFFCKVTENDVQLPWLVDADEFESMLLDGEFKSYENRLSLGGPCKAGKSTLASVLIGEEIQKNWESTDGLVIYFGRNGIDLEKEEMVPLKESQNDERGRNAIAKILQGSPQVHRRDVQVNTQRKTTIHDRTVIETPAKVLISESATDDVKKITNDITSSTNQIVTKAHGSMTESGNEHKKQHITNTEHEQITQNQIFDIKELQIKSDILKEVSTGQYKIKIAPSDLIDFGGQKSFDMTHQLSIQHSGSFLLMFDGRFGLHDQLDEYPKGVTAG</sequence>
<dbReference type="Proteomes" id="UP000596742">
    <property type="component" value="Unassembled WGS sequence"/>
</dbReference>
<dbReference type="OrthoDB" id="6187615at2759"/>
<accession>A0A8B6GU82</accession>
<organism evidence="1 2">
    <name type="scientific">Mytilus galloprovincialis</name>
    <name type="common">Mediterranean mussel</name>
    <dbReference type="NCBI Taxonomy" id="29158"/>
    <lineage>
        <taxon>Eukaryota</taxon>
        <taxon>Metazoa</taxon>
        <taxon>Spiralia</taxon>
        <taxon>Lophotrochozoa</taxon>
        <taxon>Mollusca</taxon>
        <taxon>Bivalvia</taxon>
        <taxon>Autobranchia</taxon>
        <taxon>Pteriomorphia</taxon>
        <taxon>Mytilida</taxon>
        <taxon>Mytiloidea</taxon>
        <taxon>Mytilidae</taxon>
        <taxon>Mytilinae</taxon>
        <taxon>Mytilus</taxon>
    </lineage>
</organism>
<dbReference type="SUPFAM" id="SSF52540">
    <property type="entry name" value="P-loop containing nucleoside triphosphate hydrolases"/>
    <property type="match status" value="1"/>
</dbReference>
<reference evidence="1" key="1">
    <citation type="submission" date="2018-11" db="EMBL/GenBank/DDBJ databases">
        <authorList>
            <person name="Alioto T."/>
            <person name="Alioto T."/>
        </authorList>
    </citation>
    <scope>NUCLEOTIDE SEQUENCE</scope>
</reference>
<feature type="non-terminal residue" evidence="1">
    <location>
        <position position="1"/>
    </location>
</feature>
<proteinExistence type="predicted"/>
<keyword evidence="2" id="KW-1185">Reference proteome</keyword>
<name>A0A8B6GU82_MYTGA</name>
<comment type="caution">
    <text evidence="1">The sequence shown here is derived from an EMBL/GenBank/DDBJ whole genome shotgun (WGS) entry which is preliminary data.</text>
</comment>
<evidence type="ECO:0000313" key="2">
    <source>
        <dbReference type="Proteomes" id="UP000596742"/>
    </source>
</evidence>
<evidence type="ECO:0000313" key="1">
    <source>
        <dbReference type="EMBL" id="VDI69489.1"/>
    </source>
</evidence>
<protein>
    <submittedName>
        <fullName evidence="1">Uncharacterized protein</fullName>
    </submittedName>
</protein>
<dbReference type="InterPro" id="IPR027417">
    <property type="entry name" value="P-loop_NTPase"/>
</dbReference>
<dbReference type="AlphaFoldDB" id="A0A8B6GU82"/>
<dbReference type="EMBL" id="UYJE01009043">
    <property type="protein sequence ID" value="VDI69489.1"/>
    <property type="molecule type" value="Genomic_DNA"/>
</dbReference>